<proteinExistence type="inferred from homology"/>
<evidence type="ECO:0000256" key="3">
    <source>
        <dbReference type="ARBA" id="ARBA00035306"/>
    </source>
</evidence>
<accession>A0A077ZG81</accession>
<dbReference type="EC" id="3.2.2.-" evidence="6"/>
<dbReference type="GO" id="GO:0006400">
    <property type="term" value="P:tRNA modification"/>
    <property type="evidence" value="ECO:0007669"/>
    <property type="project" value="TreeGrafter"/>
</dbReference>
<comment type="catalytic activity">
    <reaction evidence="5 6">
        <text>queuosine 5'-phosphate + H2O = queuine + D-ribose 5-phosphate</text>
        <dbReference type="Rhea" id="RHEA:75387"/>
        <dbReference type="ChEBI" id="CHEBI:15377"/>
        <dbReference type="ChEBI" id="CHEBI:17433"/>
        <dbReference type="ChEBI" id="CHEBI:78346"/>
        <dbReference type="ChEBI" id="CHEBI:194371"/>
    </reaction>
    <physiologicalReaction direction="left-to-right" evidence="5 6">
        <dbReference type="Rhea" id="RHEA:75388"/>
    </physiologicalReaction>
</comment>
<comment type="function">
    <text evidence="6">Catalyzes the hydrolysis of queuosine 5'-phosphate, releasing the nucleobase queuine (q). Is required for salvage of queuine from exogenous queuosine (Q) that is imported and then converted to queuosine 5'-phosphate intracellularly.</text>
</comment>
<dbReference type="GO" id="GO:0016787">
    <property type="term" value="F:hydrolase activity"/>
    <property type="evidence" value="ECO:0007669"/>
    <property type="project" value="UniProtKB-KW"/>
</dbReference>
<keyword evidence="1 6" id="KW-0378">Hydrolase</keyword>
<dbReference type="Proteomes" id="UP000030665">
    <property type="component" value="Unassembled WGS sequence"/>
</dbReference>
<keyword evidence="8" id="KW-1185">Reference proteome</keyword>
<evidence type="ECO:0000313" key="8">
    <source>
        <dbReference type="Proteomes" id="UP000030665"/>
    </source>
</evidence>
<evidence type="ECO:0000256" key="1">
    <source>
        <dbReference type="ARBA" id="ARBA00022801"/>
    </source>
</evidence>
<gene>
    <name evidence="7" type="ORF">TTRE_0000691601</name>
</gene>
<evidence type="ECO:0000256" key="6">
    <source>
        <dbReference type="RuleBase" id="RU365002"/>
    </source>
</evidence>
<reference evidence="7" key="2">
    <citation type="submission" date="2014-03" db="EMBL/GenBank/DDBJ databases">
        <title>The whipworm genome and dual-species transcriptomics of an intimate host-pathogen interaction.</title>
        <authorList>
            <person name="Foth B.J."/>
            <person name="Tsai I.J."/>
            <person name="Reid A.J."/>
            <person name="Bancroft A.J."/>
            <person name="Nichol S."/>
            <person name="Tracey A."/>
            <person name="Holroyd N."/>
            <person name="Cotton J.A."/>
            <person name="Stanley E.J."/>
            <person name="Zarowiecki M."/>
            <person name="Liu J.Z."/>
            <person name="Huckvale T."/>
            <person name="Cooper P.J."/>
            <person name="Grencis R.K."/>
            <person name="Berriman M."/>
        </authorList>
    </citation>
    <scope>NUCLEOTIDE SEQUENCE [LARGE SCALE GENOMIC DNA]</scope>
</reference>
<dbReference type="PANTHER" id="PTHR21314:SF0">
    <property type="entry name" value="QUEUOSINE 5'-PHOSPHATE N-GLYCOSYLASE_HYDROLASE"/>
    <property type="match status" value="1"/>
</dbReference>
<evidence type="ECO:0000256" key="5">
    <source>
        <dbReference type="ARBA" id="ARBA00048204"/>
    </source>
</evidence>
<evidence type="ECO:0000256" key="2">
    <source>
        <dbReference type="ARBA" id="ARBA00035119"/>
    </source>
</evidence>
<protein>
    <recommendedName>
        <fullName evidence="3 6">Queuosine 5'-phosphate N-glycosylase/hydrolase</fullName>
        <ecNumber evidence="6">3.2.2.-</ecNumber>
    </recommendedName>
    <alternativeName>
        <fullName evidence="4 6">Queuosine-nucleotide N-glycosylase/hydrolase</fullName>
    </alternativeName>
</protein>
<evidence type="ECO:0000313" key="7">
    <source>
        <dbReference type="EMBL" id="CDW58593.1"/>
    </source>
</evidence>
<comment type="similarity">
    <text evidence="2 6">Belongs to the QNG1 protein family.</text>
</comment>
<dbReference type="AlphaFoldDB" id="A0A077ZG81"/>
<dbReference type="PANTHER" id="PTHR21314">
    <property type="entry name" value="QUEUOSINE 5'-PHOSPHATE N-GLYCOSYLASE_HYDROLASE-RELATED"/>
    <property type="match status" value="1"/>
</dbReference>
<name>A0A077ZG81_TRITR</name>
<dbReference type="InterPro" id="IPR019438">
    <property type="entry name" value="Q_salvage"/>
</dbReference>
<sequence>MQSPFVCDYLCANDIMDPIASVAFIAEHSKKVKFNREKLESVVQMVLEEMEKGACQQSYTWNVLHVYNDVKLSFIKSLDRYFFVTCISFSFWKAHVPGEPKYMAKGPDGNLYKGSSAVMIRINQLIRCGIPFTPSSISCMPFKVFDFFMRDRRSAVLPMIEQRWEIIRDAAKTLEQKFGGHFYNCIKRANFDSAQLLSILLENFPRFRDFTIYEGRKVSFLLRAQLLIHGVALLFKENNHKINFLLDHEQLRISSSCRNVQMFRFYELLTISPEIEERMQKKDLFAYGEPDEVEMRAMSNYCVERFGACVNERSTIALERPLAQN</sequence>
<reference evidence="7" key="1">
    <citation type="submission" date="2014-01" db="EMBL/GenBank/DDBJ databases">
        <authorList>
            <person name="Aslett M."/>
        </authorList>
    </citation>
    <scope>NUCLEOTIDE SEQUENCE</scope>
</reference>
<organism evidence="7 8">
    <name type="scientific">Trichuris trichiura</name>
    <name type="common">Whipworm</name>
    <name type="synonym">Trichocephalus trichiurus</name>
    <dbReference type="NCBI Taxonomy" id="36087"/>
    <lineage>
        <taxon>Eukaryota</taxon>
        <taxon>Metazoa</taxon>
        <taxon>Ecdysozoa</taxon>
        <taxon>Nematoda</taxon>
        <taxon>Enoplea</taxon>
        <taxon>Dorylaimia</taxon>
        <taxon>Trichinellida</taxon>
        <taxon>Trichuridae</taxon>
        <taxon>Trichuris</taxon>
    </lineage>
</organism>
<evidence type="ECO:0000256" key="4">
    <source>
        <dbReference type="ARBA" id="ARBA00035393"/>
    </source>
</evidence>
<dbReference type="OrthoDB" id="10249667at2759"/>
<dbReference type="Pfam" id="PF10343">
    <property type="entry name" value="Q_salvage"/>
    <property type="match status" value="1"/>
</dbReference>
<dbReference type="EMBL" id="HG806375">
    <property type="protein sequence ID" value="CDW58593.1"/>
    <property type="molecule type" value="Genomic_DNA"/>
</dbReference>